<dbReference type="Proteomes" id="UP001634394">
    <property type="component" value="Unassembled WGS sequence"/>
</dbReference>
<dbReference type="EMBL" id="JBJQND010000003">
    <property type="protein sequence ID" value="KAL3882528.1"/>
    <property type="molecule type" value="Genomic_DNA"/>
</dbReference>
<sequence length="205" mass="22607">MANANREVSSRYTREVQDEWAARQSLQDCVGGAAASLTLRSPIKSNIQEYMLTAAAQSVIETGYGPEMVQRAIERLLMKEGIENMTGESIMSVIFSIEEEEEGMPALHASRGEEISANEIDGLETDGCANANEPSGDQERTQERILREYQQLRDATLCKICFINKICVVFLPCGHLVTCSSCAIKVKECPLCRARVLATANAYFS</sequence>
<dbReference type="Pfam" id="PF13920">
    <property type="entry name" value="zf-C3HC4_3"/>
    <property type="match status" value="1"/>
</dbReference>
<dbReference type="PANTHER" id="PTHR14879:SF5">
    <property type="entry name" value="RING-TYPE DOMAIN-CONTAINING PROTEIN"/>
    <property type="match status" value="1"/>
</dbReference>
<evidence type="ECO:0000313" key="7">
    <source>
        <dbReference type="Proteomes" id="UP001634394"/>
    </source>
</evidence>
<gene>
    <name evidence="6" type="ORF">ACJMK2_028864</name>
</gene>
<evidence type="ECO:0000313" key="6">
    <source>
        <dbReference type="EMBL" id="KAL3882528.1"/>
    </source>
</evidence>
<evidence type="ECO:0000256" key="3">
    <source>
        <dbReference type="ARBA" id="ARBA00022833"/>
    </source>
</evidence>
<proteinExistence type="predicted"/>
<organism evidence="6 7">
    <name type="scientific">Sinanodonta woodiana</name>
    <name type="common">Chinese pond mussel</name>
    <name type="synonym">Anodonta woodiana</name>
    <dbReference type="NCBI Taxonomy" id="1069815"/>
    <lineage>
        <taxon>Eukaryota</taxon>
        <taxon>Metazoa</taxon>
        <taxon>Spiralia</taxon>
        <taxon>Lophotrochozoa</taxon>
        <taxon>Mollusca</taxon>
        <taxon>Bivalvia</taxon>
        <taxon>Autobranchia</taxon>
        <taxon>Heteroconchia</taxon>
        <taxon>Palaeoheterodonta</taxon>
        <taxon>Unionida</taxon>
        <taxon>Unionoidea</taxon>
        <taxon>Unionidae</taxon>
        <taxon>Unioninae</taxon>
        <taxon>Sinanodonta</taxon>
    </lineage>
</organism>
<reference evidence="6 7" key="1">
    <citation type="submission" date="2024-11" db="EMBL/GenBank/DDBJ databases">
        <title>Chromosome-level genome assembly of the freshwater bivalve Anodonta woodiana.</title>
        <authorList>
            <person name="Chen X."/>
        </authorList>
    </citation>
    <scope>NUCLEOTIDE SEQUENCE [LARGE SCALE GENOMIC DNA]</scope>
    <source>
        <strain evidence="6">MN2024</strain>
        <tissue evidence="6">Gills</tissue>
    </source>
</reference>
<evidence type="ECO:0000256" key="4">
    <source>
        <dbReference type="PROSITE-ProRule" id="PRU00175"/>
    </source>
</evidence>
<dbReference type="FunFam" id="1.10.1170.10:FF:000002">
    <property type="entry name" value="Baculoviral IAP repeat containing 7"/>
    <property type="match status" value="1"/>
</dbReference>
<dbReference type="InterPro" id="IPR013083">
    <property type="entry name" value="Znf_RING/FYVE/PHD"/>
</dbReference>
<dbReference type="Gene3D" id="3.30.40.10">
    <property type="entry name" value="Zinc/RING finger domain, C3HC4 (zinc finger)"/>
    <property type="match status" value="1"/>
</dbReference>
<keyword evidence="7" id="KW-1185">Reference proteome</keyword>
<comment type="caution">
    <text evidence="6">The sequence shown here is derived from an EMBL/GenBank/DDBJ whole genome shotgun (WGS) entry which is preliminary data.</text>
</comment>
<evidence type="ECO:0000259" key="5">
    <source>
        <dbReference type="PROSITE" id="PS50089"/>
    </source>
</evidence>
<keyword evidence="3" id="KW-0862">Zinc</keyword>
<dbReference type="AlphaFoldDB" id="A0ABD3XAN3"/>
<keyword evidence="2 4" id="KW-0863">Zinc-finger</keyword>
<dbReference type="InterPro" id="IPR001841">
    <property type="entry name" value="Znf_RING"/>
</dbReference>
<accession>A0ABD3XAN3</accession>
<protein>
    <recommendedName>
        <fullName evidence="5">RING-type domain-containing protein</fullName>
    </recommendedName>
</protein>
<evidence type="ECO:0000256" key="2">
    <source>
        <dbReference type="ARBA" id="ARBA00022771"/>
    </source>
</evidence>
<dbReference type="GO" id="GO:0008270">
    <property type="term" value="F:zinc ion binding"/>
    <property type="evidence" value="ECO:0007669"/>
    <property type="project" value="UniProtKB-KW"/>
</dbReference>
<feature type="domain" description="RING-type" evidence="5">
    <location>
        <begin position="158"/>
        <end position="193"/>
    </location>
</feature>
<dbReference type="CDD" id="cd16510">
    <property type="entry name" value="RING-HC_IAPs"/>
    <property type="match status" value="1"/>
</dbReference>
<name>A0ABD3XAN3_SINWO</name>
<dbReference type="PANTHER" id="PTHR14879">
    <property type="entry name" value="CASPASE REGULATOR, RING FINGER DOMAIN-CONTAINING"/>
    <property type="match status" value="1"/>
</dbReference>
<dbReference type="InterPro" id="IPR051728">
    <property type="entry name" value="RING-FYVE_E3_ubiquitin-ligase"/>
</dbReference>
<dbReference type="PROSITE" id="PS50089">
    <property type="entry name" value="ZF_RING_2"/>
    <property type="match status" value="1"/>
</dbReference>
<dbReference type="SUPFAM" id="SSF57850">
    <property type="entry name" value="RING/U-box"/>
    <property type="match status" value="1"/>
</dbReference>
<evidence type="ECO:0000256" key="1">
    <source>
        <dbReference type="ARBA" id="ARBA00022723"/>
    </source>
</evidence>
<keyword evidence="1" id="KW-0479">Metal-binding</keyword>